<dbReference type="InterPro" id="IPR019775">
    <property type="entry name" value="WD40_repeat_CS"/>
</dbReference>
<dbReference type="SUPFAM" id="SSF50978">
    <property type="entry name" value="WD40 repeat-like"/>
    <property type="match status" value="1"/>
</dbReference>
<protein>
    <submittedName>
        <fullName evidence="6">WD repeat-containing protein 13-like isoform X2</fullName>
    </submittedName>
</protein>
<dbReference type="Gene3D" id="2.130.10.10">
    <property type="entry name" value="YVTN repeat-like/Quinoprotein amine dehydrogenase"/>
    <property type="match status" value="2"/>
</dbReference>
<dbReference type="Pfam" id="PF00400">
    <property type="entry name" value="WD40"/>
    <property type="match status" value="2"/>
</dbReference>
<organism evidence="5 6">
    <name type="scientific">Populus euphratica</name>
    <name type="common">Euphrates poplar</name>
    <dbReference type="NCBI Taxonomy" id="75702"/>
    <lineage>
        <taxon>Eukaryota</taxon>
        <taxon>Viridiplantae</taxon>
        <taxon>Streptophyta</taxon>
        <taxon>Embryophyta</taxon>
        <taxon>Tracheophyta</taxon>
        <taxon>Spermatophyta</taxon>
        <taxon>Magnoliopsida</taxon>
        <taxon>eudicotyledons</taxon>
        <taxon>Gunneridae</taxon>
        <taxon>Pentapetalae</taxon>
        <taxon>rosids</taxon>
        <taxon>fabids</taxon>
        <taxon>Malpighiales</taxon>
        <taxon>Salicaceae</taxon>
        <taxon>Saliceae</taxon>
        <taxon>Populus</taxon>
    </lineage>
</organism>
<dbReference type="PROSITE" id="PS00678">
    <property type="entry name" value="WD_REPEATS_1"/>
    <property type="match status" value="1"/>
</dbReference>
<reference evidence="6" key="1">
    <citation type="submission" date="2025-08" db="UniProtKB">
        <authorList>
            <consortium name="RefSeq"/>
        </authorList>
    </citation>
    <scope>IDENTIFICATION</scope>
</reference>
<gene>
    <name evidence="6" type="primary">LOC105134459</name>
</gene>
<dbReference type="InterPro" id="IPR015943">
    <property type="entry name" value="WD40/YVTN_repeat-like_dom_sf"/>
</dbReference>
<feature type="compositionally biased region" description="Polar residues" evidence="4">
    <location>
        <begin position="17"/>
        <end position="31"/>
    </location>
</feature>
<dbReference type="InterPro" id="IPR036322">
    <property type="entry name" value="WD40_repeat_dom_sf"/>
</dbReference>
<keyword evidence="5" id="KW-1185">Reference proteome</keyword>
<dbReference type="InterPro" id="IPR051350">
    <property type="entry name" value="WD_repeat-ST_regulator"/>
</dbReference>
<dbReference type="AlphaFoldDB" id="A0AAJ6UXJ3"/>
<dbReference type="GO" id="GO:1990841">
    <property type="term" value="F:promoter-specific chromatin binding"/>
    <property type="evidence" value="ECO:0007669"/>
    <property type="project" value="TreeGrafter"/>
</dbReference>
<dbReference type="PANTHER" id="PTHR22838">
    <property type="entry name" value="WD REPEAT PROTEIN 26-RELATED"/>
    <property type="match status" value="1"/>
</dbReference>
<sequence length="477" mass="53496">MRRSLNKMAEKVEEPVDNNSNDKVNNGSTESNRNENNNDNNDEENKDKKKNVDPELFSCLLQPVTSDSDPDYIGIRRLLLYRKAESGVRRRLDWRCNGKGYASYRNYIRRPINWDGLPSHQSTPGNSGRWLQSMTPPSHLFEVDSWTSSRDLRSTNLPSTHRTSFSSTASDNDSLRRRGAEPAYSFVGMHCIFDHCKAAVTVLKFGHMSSELLAYGASDGTLTVCLVSDPPSVIKKLEGHSKDVTDFDFSSNNQYIASASMDKTVRVWELSEGICIRVIYGVSSQLCIRFHPVNNNFLSVGNANRGITGCVYSTSMDSHTGALSRSHRYRSSGKSKYPVTTVQYRSFSLLAGGPVLLTCTQDGSLSFYSVALEIKGYLTLRCSLKLAPRVHSIRASFCPLLSLEKGEYIVAGSEDSNVYFYDLTRPKHTCVNKLQGHRFPVGDVAWNHGENLLATSDLYGIVIVWKREKTGQDKYKR</sequence>
<feature type="repeat" description="WD" evidence="3">
    <location>
        <begin position="237"/>
        <end position="278"/>
    </location>
</feature>
<dbReference type="GO" id="GO:0005634">
    <property type="term" value="C:nucleus"/>
    <property type="evidence" value="ECO:0007669"/>
    <property type="project" value="TreeGrafter"/>
</dbReference>
<proteinExistence type="predicted"/>
<dbReference type="PROSITE" id="PS50082">
    <property type="entry name" value="WD_REPEATS_2"/>
    <property type="match status" value="2"/>
</dbReference>
<dbReference type="PANTHER" id="PTHR22838:SF4">
    <property type="entry name" value="WD REPEAT-CONTAINING PROTEIN 13"/>
    <property type="match status" value="1"/>
</dbReference>
<accession>A0AAJ6UXJ3</accession>
<evidence type="ECO:0000256" key="1">
    <source>
        <dbReference type="ARBA" id="ARBA00022574"/>
    </source>
</evidence>
<name>A0AAJ6UXJ3_POPEU</name>
<evidence type="ECO:0000313" key="6">
    <source>
        <dbReference type="RefSeq" id="XP_011037172.1"/>
    </source>
</evidence>
<feature type="repeat" description="WD" evidence="3">
    <location>
        <begin position="434"/>
        <end position="466"/>
    </location>
</feature>
<evidence type="ECO:0000256" key="3">
    <source>
        <dbReference type="PROSITE-ProRule" id="PRU00221"/>
    </source>
</evidence>
<keyword evidence="1 3" id="KW-0853">WD repeat</keyword>
<dbReference type="SMART" id="SM00320">
    <property type="entry name" value="WD40"/>
    <property type="match status" value="5"/>
</dbReference>
<dbReference type="PROSITE" id="PS50294">
    <property type="entry name" value="WD_REPEATS_REGION"/>
    <property type="match status" value="1"/>
</dbReference>
<feature type="region of interest" description="Disordered" evidence="4">
    <location>
        <begin position="154"/>
        <end position="175"/>
    </location>
</feature>
<dbReference type="GeneID" id="105134459"/>
<keyword evidence="2" id="KW-0677">Repeat</keyword>
<dbReference type="Proteomes" id="UP000694918">
    <property type="component" value="Unplaced"/>
</dbReference>
<feature type="region of interest" description="Disordered" evidence="4">
    <location>
        <begin position="1"/>
        <end position="50"/>
    </location>
</feature>
<dbReference type="InterPro" id="IPR001680">
    <property type="entry name" value="WD40_rpt"/>
</dbReference>
<feature type="compositionally biased region" description="Polar residues" evidence="4">
    <location>
        <begin position="154"/>
        <end position="172"/>
    </location>
</feature>
<evidence type="ECO:0000256" key="4">
    <source>
        <dbReference type="SAM" id="MobiDB-lite"/>
    </source>
</evidence>
<evidence type="ECO:0000256" key="2">
    <source>
        <dbReference type="ARBA" id="ARBA00022737"/>
    </source>
</evidence>
<evidence type="ECO:0000313" key="5">
    <source>
        <dbReference type="Proteomes" id="UP000694918"/>
    </source>
</evidence>
<dbReference type="RefSeq" id="XP_011037172.1">
    <property type="nucleotide sequence ID" value="XM_011038870.1"/>
</dbReference>